<evidence type="ECO:0000259" key="5">
    <source>
        <dbReference type="PROSITE" id="PS50977"/>
    </source>
</evidence>
<sequence length="194" mass="21019">MTRAPQARRQRTHDRLIAAAREIAAAEGYAAMRVEEVVLRAGVAKGTFFSHFADKDALLAVLIGEDLAQAMVEIARAPVPTTARGIADALSPLISVMSAERTVFDVVLRYSGAAAIEEIGPIAQNFLDQIHLLAGWISPLQGHTLRGDVPAELLAEGVQAFLIQSIAMSYCAVEGQVDRSERLRGYLEVWLALR</sequence>
<feature type="domain" description="HTH tetR-type" evidence="5">
    <location>
        <begin position="10"/>
        <end position="70"/>
    </location>
</feature>
<dbReference type="EMBL" id="JBHTMU010000009">
    <property type="protein sequence ID" value="MFD1342183.1"/>
    <property type="molecule type" value="Genomic_DNA"/>
</dbReference>
<keyword evidence="3" id="KW-0804">Transcription</keyword>
<dbReference type="Proteomes" id="UP001597135">
    <property type="component" value="Unassembled WGS sequence"/>
</dbReference>
<dbReference type="Gene3D" id="1.10.357.10">
    <property type="entry name" value="Tetracycline Repressor, domain 2"/>
    <property type="match status" value="1"/>
</dbReference>
<dbReference type="PANTHER" id="PTHR30055:SF234">
    <property type="entry name" value="HTH-TYPE TRANSCRIPTIONAL REGULATOR BETI"/>
    <property type="match status" value="1"/>
</dbReference>
<dbReference type="SUPFAM" id="SSF46689">
    <property type="entry name" value="Homeodomain-like"/>
    <property type="match status" value="1"/>
</dbReference>
<organism evidence="6 7">
    <name type="scientific">Litorisediminicola beolgyonensis</name>
    <dbReference type="NCBI Taxonomy" id="1173614"/>
    <lineage>
        <taxon>Bacteria</taxon>
        <taxon>Pseudomonadati</taxon>
        <taxon>Pseudomonadota</taxon>
        <taxon>Alphaproteobacteria</taxon>
        <taxon>Rhodobacterales</taxon>
        <taxon>Paracoccaceae</taxon>
        <taxon>Litorisediminicola</taxon>
    </lineage>
</organism>
<comment type="caution">
    <text evidence="6">The sequence shown here is derived from an EMBL/GenBank/DDBJ whole genome shotgun (WGS) entry which is preliminary data.</text>
</comment>
<dbReference type="PRINTS" id="PR00455">
    <property type="entry name" value="HTHTETR"/>
</dbReference>
<dbReference type="InterPro" id="IPR050109">
    <property type="entry name" value="HTH-type_TetR-like_transc_reg"/>
</dbReference>
<dbReference type="PROSITE" id="PS50977">
    <property type="entry name" value="HTH_TETR_2"/>
    <property type="match status" value="1"/>
</dbReference>
<gene>
    <name evidence="6" type="ORF">ACFQ4E_07120</name>
</gene>
<evidence type="ECO:0000256" key="3">
    <source>
        <dbReference type="ARBA" id="ARBA00023163"/>
    </source>
</evidence>
<feature type="DNA-binding region" description="H-T-H motif" evidence="4">
    <location>
        <begin position="33"/>
        <end position="52"/>
    </location>
</feature>
<accession>A0ABW3ZHM1</accession>
<reference evidence="7" key="1">
    <citation type="journal article" date="2019" name="Int. J. Syst. Evol. Microbiol.">
        <title>The Global Catalogue of Microorganisms (GCM) 10K type strain sequencing project: providing services to taxonomists for standard genome sequencing and annotation.</title>
        <authorList>
            <consortium name="The Broad Institute Genomics Platform"/>
            <consortium name="The Broad Institute Genome Sequencing Center for Infectious Disease"/>
            <person name="Wu L."/>
            <person name="Ma J."/>
        </authorList>
    </citation>
    <scope>NUCLEOTIDE SEQUENCE [LARGE SCALE GENOMIC DNA]</scope>
    <source>
        <strain evidence="7">CCUG 62953</strain>
    </source>
</reference>
<keyword evidence="1" id="KW-0805">Transcription regulation</keyword>
<evidence type="ECO:0000256" key="2">
    <source>
        <dbReference type="ARBA" id="ARBA00023125"/>
    </source>
</evidence>
<keyword evidence="7" id="KW-1185">Reference proteome</keyword>
<dbReference type="InterPro" id="IPR009057">
    <property type="entry name" value="Homeodomain-like_sf"/>
</dbReference>
<dbReference type="Pfam" id="PF00440">
    <property type="entry name" value="TetR_N"/>
    <property type="match status" value="1"/>
</dbReference>
<keyword evidence="2 4" id="KW-0238">DNA-binding</keyword>
<name>A0ABW3ZHM1_9RHOB</name>
<evidence type="ECO:0000313" key="7">
    <source>
        <dbReference type="Proteomes" id="UP001597135"/>
    </source>
</evidence>
<evidence type="ECO:0000256" key="4">
    <source>
        <dbReference type="PROSITE-ProRule" id="PRU00335"/>
    </source>
</evidence>
<dbReference type="InterPro" id="IPR001647">
    <property type="entry name" value="HTH_TetR"/>
</dbReference>
<evidence type="ECO:0000256" key="1">
    <source>
        <dbReference type="ARBA" id="ARBA00023015"/>
    </source>
</evidence>
<protein>
    <submittedName>
        <fullName evidence="6">TetR/AcrR family transcriptional regulator</fullName>
    </submittedName>
</protein>
<dbReference type="PANTHER" id="PTHR30055">
    <property type="entry name" value="HTH-TYPE TRANSCRIPTIONAL REGULATOR RUTR"/>
    <property type="match status" value="1"/>
</dbReference>
<dbReference type="RefSeq" id="WP_386802245.1">
    <property type="nucleotide sequence ID" value="NZ_JBHTMU010000009.1"/>
</dbReference>
<evidence type="ECO:0000313" key="6">
    <source>
        <dbReference type="EMBL" id="MFD1342183.1"/>
    </source>
</evidence>
<proteinExistence type="predicted"/>